<reference evidence="4" key="1">
    <citation type="journal article" date="2019" name="Int. J. Syst. Evol. Microbiol.">
        <title>The Global Catalogue of Microorganisms (GCM) 10K type strain sequencing project: providing services to taxonomists for standard genome sequencing and annotation.</title>
        <authorList>
            <consortium name="The Broad Institute Genomics Platform"/>
            <consortium name="The Broad Institute Genome Sequencing Center for Infectious Disease"/>
            <person name="Wu L."/>
            <person name="Ma J."/>
        </authorList>
    </citation>
    <scope>NUCLEOTIDE SEQUENCE [LARGE SCALE GENOMIC DNA]</scope>
    <source>
        <strain evidence="4">JCM 3338</strain>
    </source>
</reference>
<evidence type="ECO:0000313" key="3">
    <source>
        <dbReference type="EMBL" id="MFD2090712.1"/>
    </source>
</evidence>
<proteinExistence type="predicted"/>
<accession>A0ABW4X5P6</accession>
<evidence type="ECO:0000256" key="1">
    <source>
        <dbReference type="SAM" id="MobiDB-lite"/>
    </source>
</evidence>
<feature type="signal peptide" evidence="2">
    <location>
        <begin position="1"/>
        <end position="21"/>
    </location>
</feature>
<dbReference type="PROSITE" id="PS51257">
    <property type="entry name" value="PROKAR_LIPOPROTEIN"/>
    <property type="match status" value="1"/>
</dbReference>
<feature type="region of interest" description="Disordered" evidence="1">
    <location>
        <begin position="25"/>
        <end position="53"/>
    </location>
</feature>
<keyword evidence="2" id="KW-0732">Signal</keyword>
<feature type="chain" id="PRO_5045576220" description="Secreted protein" evidence="2">
    <location>
        <begin position="22"/>
        <end position="242"/>
    </location>
</feature>
<protein>
    <recommendedName>
        <fullName evidence="5">Secreted protein</fullName>
    </recommendedName>
</protein>
<feature type="compositionally biased region" description="Low complexity" evidence="1">
    <location>
        <begin position="34"/>
        <end position="47"/>
    </location>
</feature>
<evidence type="ECO:0008006" key="5">
    <source>
        <dbReference type="Google" id="ProtNLM"/>
    </source>
</evidence>
<comment type="caution">
    <text evidence="3">The sequence shown here is derived from an EMBL/GenBank/DDBJ whole genome shotgun (WGS) entry which is preliminary data.</text>
</comment>
<dbReference type="EMBL" id="JBHUHP010000002">
    <property type="protein sequence ID" value="MFD2090712.1"/>
    <property type="molecule type" value="Genomic_DNA"/>
</dbReference>
<keyword evidence="4" id="KW-1185">Reference proteome</keyword>
<sequence length="242" mass="24079">MRGRRPAGVALGVLATASVLAACSSGDTAGSGRASDTPADSAPATSPAGPPPVGQLVLADEMDDDRNGWGTGLGLSFAAGDYVVAGVTPIGVVTYPDALMDPPESAVVTARFSAPVGTPFVAVTCSISPDGGSFYALGVGRDVMAISRVSGNAETPLDAGVLARADTGVDLTAPHDVQGTCVRGRDGMELWLSVDGAVVLSAVDPEPLDAGRPGLLMVPAPGTPEGSELQARVASWSVARLG</sequence>
<gene>
    <name evidence="3" type="ORF">ACFSHS_03920</name>
</gene>
<organism evidence="3 4">
    <name type="scientific">Blastococcus deserti</name>
    <dbReference type="NCBI Taxonomy" id="2259033"/>
    <lineage>
        <taxon>Bacteria</taxon>
        <taxon>Bacillati</taxon>
        <taxon>Actinomycetota</taxon>
        <taxon>Actinomycetes</taxon>
        <taxon>Geodermatophilales</taxon>
        <taxon>Geodermatophilaceae</taxon>
        <taxon>Blastococcus</taxon>
    </lineage>
</organism>
<evidence type="ECO:0000313" key="4">
    <source>
        <dbReference type="Proteomes" id="UP001597402"/>
    </source>
</evidence>
<name>A0ABW4X5P6_9ACTN</name>
<dbReference type="RefSeq" id="WP_376872004.1">
    <property type="nucleotide sequence ID" value="NZ_JBHUHP010000002.1"/>
</dbReference>
<evidence type="ECO:0000256" key="2">
    <source>
        <dbReference type="SAM" id="SignalP"/>
    </source>
</evidence>
<dbReference type="Proteomes" id="UP001597402">
    <property type="component" value="Unassembled WGS sequence"/>
</dbReference>